<comment type="cofactor">
    <cofactor evidence="3">
        <name>Zn(2+)</name>
        <dbReference type="ChEBI" id="CHEBI:29105"/>
    </cofactor>
</comment>
<dbReference type="GO" id="GO:0046872">
    <property type="term" value="F:metal ion binding"/>
    <property type="evidence" value="ECO:0007669"/>
    <property type="project" value="UniProtKB-KW"/>
</dbReference>
<evidence type="ECO:0000256" key="8">
    <source>
        <dbReference type="ARBA" id="ARBA00022801"/>
    </source>
</evidence>
<evidence type="ECO:0000256" key="6">
    <source>
        <dbReference type="ARBA" id="ARBA00022670"/>
    </source>
</evidence>
<comment type="caution">
    <text evidence="10">The sequence shown here is derived from an EMBL/GenBank/DDBJ whole genome shotgun (WGS) entry which is preliminary data.</text>
</comment>
<comment type="cofactor">
    <cofactor evidence="2">
        <name>Mg(2+)</name>
        <dbReference type="ChEBI" id="CHEBI:18420"/>
    </cofactor>
</comment>
<dbReference type="SUPFAM" id="SSF144052">
    <property type="entry name" value="Thermophilic metalloprotease-like"/>
    <property type="match status" value="1"/>
</dbReference>
<dbReference type="PANTHER" id="PTHR34448">
    <property type="entry name" value="AMINOPEPTIDASE"/>
    <property type="match status" value="1"/>
</dbReference>
<comment type="cofactor">
    <cofactor evidence="1">
        <name>Co(2+)</name>
        <dbReference type="ChEBI" id="CHEBI:48828"/>
    </cofactor>
</comment>
<evidence type="ECO:0000256" key="4">
    <source>
        <dbReference type="ARBA" id="ARBA00008236"/>
    </source>
</evidence>
<evidence type="ECO:0000313" key="11">
    <source>
        <dbReference type="Proteomes" id="UP000823614"/>
    </source>
</evidence>
<organism evidence="10 11">
    <name type="scientific">Candidatus Gallilactobacillus intestinavium</name>
    <dbReference type="NCBI Taxonomy" id="2840838"/>
    <lineage>
        <taxon>Bacteria</taxon>
        <taxon>Bacillati</taxon>
        <taxon>Bacillota</taxon>
        <taxon>Bacilli</taxon>
        <taxon>Lactobacillales</taxon>
        <taxon>Lactobacillaceae</taxon>
        <taxon>Lactobacillaceae incertae sedis</taxon>
        <taxon>Candidatus Gallilactobacillus</taxon>
    </lineage>
</organism>
<sequence length="411" mass="45758">MTLKNFDQKLTQYANLLVNVGVHVQKHQKILLSIAVDQQLLAHKLVDAAYAAGADKVVIKWQDNYVLKQFLNSTTDEMLTKIPSYIKDEADTLMNEHYSRITILSEAPDSLSGVDAKRLAKYQQALSTAQQTITEATINNRISWLVAGAANRVWAKELFPDESEEEAYDHLWEAIFTTSRITDDPIKTWQAHINELSKRADWLNSLHLDKLHYQAKTADITIGLAKDHIWEAAGSTDTQGNYFVPNIPTEEVFTAPNLHDINGEITSTKPLSYQGNVLTKIHLVFKDGQIIDASAEQGNEVLQELIKTDAGSRSLGEVALVPYDSPISNSEIIFQNTLYDENASNHLAIGAGYPFNVKNGTELSKEKLHQLGVNDSQVHVDFMVGSADMNIDGITQNGSIIPIFRNGNWAE</sequence>
<evidence type="ECO:0000313" key="10">
    <source>
        <dbReference type="EMBL" id="MBO8441533.1"/>
    </source>
</evidence>
<evidence type="ECO:0000256" key="2">
    <source>
        <dbReference type="ARBA" id="ARBA00001946"/>
    </source>
</evidence>
<dbReference type="Pfam" id="PF02073">
    <property type="entry name" value="Peptidase_M29"/>
    <property type="match status" value="1"/>
</dbReference>
<protein>
    <submittedName>
        <fullName evidence="10">Aminopeptidase</fullName>
    </submittedName>
</protein>
<name>A0A9D9E7A4_9LACO</name>
<evidence type="ECO:0000256" key="3">
    <source>
        <dbReference type="ARBA" id="ARBA00001947"/>
    </source>
</evidence>
<proteinExistence type="inferred from homology"/>
<dbReference type="InterPro" id="IPR000787">
    <property type="entry name" value="Peptidase_M29"/>
</dbReference>
<dbReference type="GO" id="GO:0008237">
    <property type="term" value="F:metallopeptidase activity"/>
    <property type="evidence" value="ECO:0007669"/>
    <property type="project" value="UniProtKB-KW"/>
</dbReference>
<reference evidence="10" key="1">
    <citation type="submission" date="2020-10" db="EMBL/GenBank/DDBJ databases">
        <authorList>
            <person name="Gilroy R."/>
        </authorList>
    </citation>
    <scope>NUCLEOTIDE SEQUENCE</scope>
    <source>
        <strain evidence="10">C6-149</strain>
    </source>
</reference>
<accession>A0A9D9E7A4</accession>
<keyword evidence="9" id="KW-0482">Metalloprotease</keyword>
<comment type="similarity">
    <text evidence="4">Belongs to the peptidase M29 family.</text>
</comment>
<keyword evidence="7" id="KW-0479">Metal-binding</keyword>
<dbReference type="Proteomes" id="UP000823614">
    <property type="component" value="Unassembled WGS sequence"/>
</dbReference>
<dbReference type="Gene3D" id="3.40.1830.10">
    <property type="entry name" value="Thermophilic metalloprotease (M29)"/>
    <property type="match status" value="1"/>
</dbReference>
<dbReference type="EMBL" id="JADIMP010000059">
    <property type="protein sequence ID" value="MBO8441533.1"/>
    <property type="molecule type" value="Genomic_DNA"/>
</dbReference>
<dbReference type="InterPro" id="IPR052170">
    <property type="entry name" value="M29_Exopeptidase"/>
</dbReference>
<dbReference type="PRINTS" id="PR00919">
    <property type="entry name" value="THERMOPTASE"/>
</dbReference>
<keyword evidence="8" id="KW-0378">Hydrolase</keyword>
<gene>
    <name evidence="10" type="ORF">IAA89_03695</name>
</gene>
<evidence type="ECO:0000256" key="9">
    <source>
        <dbReference type="ARBA" id="ARBA00023049"/>
    </source>
</evidence>
<keyword evidence="6" id="KW-0645">Protease</keyword>
<evidence type="ECO:0000256" key="7">
    <source>
        <dbReference type="ARBA" id="ARBA00022723"/>
    </source>
</evidence>
<dbReference type="GO" id="GO:0004177">
    <property type="term" value="F:aminopeptidase activity"/>
    <property type="evidence" value="ECO:0007669"/>
    <property type="project" value="UniProtKB-KW"/>
</dbReference>
<evidence type="ECO:0000256" key="1">
    <source>
        <dbReference type="ARBA" id="ARBA00001941"/>
    </source>
</evidence>
<evidence type="ECO:0000256" key="5">
    <source>
        <dbReference type="ARBA" id="ARBA00022438"/>
    </source>
</evidence>
<dbReference type="AlphaFoldDB" id="A0A9D9E7A4"/>
<dbReference type="InterPro" id="IPR035097">
    <property type="entry name" value="M29_N-terminal"/>
</dbReference>
<keyword evidence="5 10" id="KW-0031">Aminopeptidase</keyword>
<dbReference type="GO" id="GO:0006508">
    <property type="term" value="P:proteolysis"/>
    <property type="evidence" value="ECO:0007669"/>
    <property type="project" value="UniProtKB-KW"/>
</dbReference>
<dbReference type="PANTHER" id="PTHR34448:SF3">
    <property type="entry name" value="AMINOPEPTIDASE AMPS"/>
    <property type="match status" value="1"/>
</dbReference>
<reference evidence="10" key="2">
    <citation type="journal article" date="2021" name="PeerJ">
        <title>Extensive microbial diversity within the chicken gut microbiome revealed by metagenomics and culture.</title>
        <authorList>
            <person name="Gilroy R."/>
            <person name="Ravi A."/>
            <person name="Getino M."/>
            <person name="Pursley I."/>
            <person name="Horton D.L."/>
            <person name="Alikhan N.F."/>
            <person name="Baker D."/>
            <person name="Gharbi K."/>
            <person name="Hall N."/>
            <person name="Watson M."/>
            <person name="Adriaenssens E.M."/>
            <person name="Foster-Nyarko E."/>
            <person name="Jarju S."/>
            <person name="Secka A."/>
            <person name="Antonio M."/>
            <person name="Oren A."/>
            <person name="Chaudhuri R.R."/>
            <person name="La Ragione R."/>
            <person name="Hildebrand F."/>
            <person name="Pallen M.J."/>
        </authorList>
    </citation>
    <scope>NUCLEOTIDE SEQUENCE</scope>
    <source>
        <strain evidence="10">C6-149</strain>
    </source>
</reference>